<accession>A0A1H0BPP3</accession>
<proteinExistence type="predicted"/>
<protein>
    <submittedName>
        <fullName evidence="2">Uncharacterized protein</fullName>
    </submittedName>
</protein>
<dbReference type="InterPro" id="IPR005358">
    <property type="entry name" value="Puta_zinc/iron-chelating_dom"/>
</dbReference>
<gene>
    <name evidence="2" type="ORF">SAMN05216193_103149</name>
</gene>
<dbReference type="PIRSF" id="PIRSF029611">
    <property type="entry name" value="UCP029611"/>
    <property type="match status" value="1"/>
</dbReference>
<feature type="region of interest" description="Disordered" evidence="1">
    <location>
        <begin position="1"/>
        <end position="21"/>
    </location>
</feature>
<evidence type="ECO:0000313" key="3">
    <source>
        <dbReference type="Proteomes" id="UP000242957"/>
    </source>
</evidence>
<dbReference type="STRING" id="198616.SAMN05216193_103149"/>
<dbReference type="EMBL" id="FNIJ01000003">
    <property type="protein sequence ID" value="SDN47639.1"/>
    <property type="molecule type" value="Genomic_DNA"/>
</dbReference>
<keyword evidence="3" id="KW-1185">Reference proteome</keyword>
<dbReference type="Pfam" id="PF03692">
    <property type="entry name" value="CxxCxxCC"/>
    <property type="match status" value="1"/>
</dbReference>
<dbReference type="Proteomes" id="UP000242957">
    <property type="component" value="Unassembled WGS sequence"/>
</dbReference>
<evidence type="ECO:0000313" key="2">
    <source>
        <dbReference type="EMBL" id="SDN47639.1"/>
    </source>
</evidence>
<reference evidence="3" key="1">
    <citation type="submission" date="2016-10" db="EMBL/GenBank/DDBJ databases">
        <authorList>
            <person name="Varghese N."/>
            <person name="Submissions S."/>
        </authorList>
    </citation>
    <scope>NUCLEOTIDE SEQUENCE [LARGE SCALE GENOMIC DNA]</scope>
    <source>
        <strain evidence="3">JCM 21621</strain>
    </source>
</reference>
<organism evidence="2 3">
    <name type="scientific">Pseudomonas jinjuensis</name>
    <dbReference type="NCBI Taxonomy" id="198616"/>
    <lineage>
        <taxon>Bacteria</taxon>
        <taxon>Pseudomonadati</taxon>
        <taxon>Pseudomonadota</taxon>
        <taxon>Gammaproteobacteria</taxon>
        <taxon>Pseudomonadales</taxon>
        <taxon>Pseudomonadaceae</taxon>
        <taxon>Pseudomonas</taxon>
    </lineage>
</organism>
<dbReference type="AlphaFoldDB" id="A0A1H0BPP3"/>
<name>A0A1H0BPP3_9PSED</name>
<dbReference type="InterPro" id="IPR016928">
    <property type="entry name" value="UCP029611"/>
</dbReference>
<sequence length="137" mass="15078">MMREAVEIHNQQHALRSRGPMSCTNRKIDHLRRQIPGFACKSGCHDCCGPVTASSEEMARLPVKSAAEHEAALAHWNCVHLGPDGCQAYDQRPLICRLFGTTPSMPCPEGRGPEVPTDEAVVRQVHDLIASTRQVLV</sequence>
<evidence type="ECO:0000256" key="1">
    <source>
        <dbReference type="SAM" id="MobiDB-lite"/>
    </source>
</evidence>